<feature type="non-terminal residue" evidence="1">
    <location>
        <position position="1"/>
    </location>
</feature>
<name>R0K9K1_EXST2</name>
<dbReference type="GeneID" id="19403274"/>
<evidence type="ECO:0000313" key="2">
    <source>
        <dbReference type="Proteomes" id="UP000016935"/>
    </source>
</evidence>
<gene>
    <name evidence="1" type="ORF">SETTUDRAFT_28779</name>
</gene>
<evidence type="ECO:0000313" key="1">
    <source>
        <dbReference type="EMBL" id="EOA86089.1"/>
    </source>
</evidence>
<dbReference type="RefSeq" id="XP_008026264.1">
    <property type="nucleotide sequence ID" value="XM_008028073.1"/>
</dbReference>
<keyword evidence="2" id="KW-1185">Reference proteome</keyword>
<protein>
    <submittedName>
        <fullName evidence="1">Uncharacterized protein</fullName>
    </submittedName>
</protein>
<dbReference type="AlphaFoldDB" id="R0K9K1"/>
<dbReference type="EMBL" id="KB908615">
    <property type="protein sequence ID" value="EOA86089.1"/>
    <property type="molecule type" value="Genomic_DNA"/>
</dbReference>
<dbReference type="HOGENOM" id="CLU_1332659_0_0_1"/>
<proteinExistence type="predicted"/>
<accession>R0K9K1</accession>
<reference evidence="1 2" key="1">
    <citation type="journal article" date="2012" name="PLoS Pathog.">
        <title>Diverse lifestyles and strategies of plant pathogenesis encoded in the genomes of eighteen Dothideomycetes fungi.</title>
        <authorList>
            <person name="Ohm R.A."/>
            <person name="Feau N."/>
            <person name="Henrissat B."/>
            <person name="Schoch C.L."/>
            <person name="Horwitz B.A."/>
            <person name="Barry K.W."/>
            <person name="Condon B.J."/>
            <person name="Copeland A.C."/>
            <person name="Dhillon B."/>
            <person name="Glaser F."/>
            <person name="Hesse C.N."/>
            <person name="Kosti I."/>
            <person name="LaButti K."/>
            <person name="Lindquist E.A."/>
            <person name="Lucas S."/>
            <person name="Salamov A.A."/>
            <person name="Bradshaw R.E."/>
            <person name="Ciuffetti L."/>
            <person name="Hamelin R.C."/>
            <person name="Kema G.H.J."/>
            <person name="Lawrence C."/>
            <person name="Scott J.A."/>
            <person name="Spatafora J.W."/>
            <person name="Turgeon B.G."/>
            <person name="de Wit P.J.G.M."/>
            <person name="Zhong S."/>
            <person name="Goodwin S.B."/>
            <person name="Grigoriev I.V."/>
        </authorList>
    </citation>
    <scope>NUCLEOTIDE SEQUENCE [LARGE SCALE GENOMIC DNA]</scope>
    <source>
        <strain evidence="2">28A</strain>
    </source>
</reference>
<organism evidence="1 2">
    <name type="scientific">Exserohilum turcicum (strain 28A)</name>
    <name type="common">Northern leaf blight fungus</name>
    <name type="synonym">Setosphaeria turcica</name>
    <dbReference type="NCBI Taxonomy" id="671987"/>
    <lineage>
        <taxon>Eukaryota</taxon>
        <taxon>Fungi</taxon>
        <taxon>Dikarya</taxon>
        <taxon>Ascomycota</taxon>
        <taxon>Pezizomycotina</taxon>
        <taxon>Dothideomycetes</taxon>
        <taxon>Pleosporomycetidae</taxon>
        <taxon>Pleosporales</taxon>
        <taxon>Pleosporineae</taxon>
        <taxon>Pleosporaceae</taxon>
        <taxon>Exserohilum</taxon>
    </lineage>
</organism>
<sequence>LAQAEQLYVVSEGSYSQDVRKLQRSLHTLQLKIHSSTANSKGLRQSLAIKKRRETKSYTLQLEDHPEYHGGAVWWSQQASNEFRITRYNNNNKPSLKSFKKPSKPRSRRQLAIASFNFKKQPVLSGRRVGRRPESGRLQRKPKESIVEASATLPKLYNCPNRVSAKHQNLISQLQSVKSVVVLLQLWWEPQGLHELLHRVVDGNDR</sequence>
<dbReference type="Proteomes" id="UP000016935">
    <property type="component" value="Unassembled WGS sequence"/>
</dbReference>
<dbReference type="OrthoDB" id="3788048at2759"/>
<reference evidence="1 2" key="2">
    <citation type="journal article" date="2013" name="PLoS Genet.">
        <title>Comparative genome structure, secondary metabolite, and effector coding capacity across Cochliobolus pathogens.</title>
        <authorList>
            <person name="Condon B.J."/>
            <person name="Leng Y."/>
            <person name="Wu D."/>
            <person name="Bushley K.E."/>
            <person name="Ohm R.A."/>
            <person name="Otillar R."/>
            <person name="Martin J."/>
            <person name="Schackwitz W."/>
            <person name="Grimwood J."/>
            <person name="MohdZainudin N."/>
            <person name="Xue C."/>
            <person name="Wang R."/>
            <person name="Manning V.A."/>
            <person name="Dhillon B."/>
            <person name="Tu Z.J."/>
            <person name="Steffenson B.J."/>
            <person name="Salamov A."/>
            <person name="Sun H."/>
            <person name="Lowry S."/>
            <person name="LaButti K."/>
            <person name="Han J."/>
            <person name="Copeland A."/>
            <person name="Lindquist E."/>
            <person name="Barry K."/>
            <person name="Schmutz J."/>
            <person name="Baker S.E."/>
            <person name="Ciuffetti L.M."/>
            <person name="Grigoriev I.V."/>
            <person name="Zhong S."/>
            <person name="Turgeon B.G."/>
        </authorList>
    </citation>
    <scope>NUCLEOTIDE SEQUENCE [LARGE SCALE GENOMIC DNA]</scope>
    <source>
        <strain evidence="2">28A</strain>
    </source>
</reference>